<dbReference type="InterPro" id="IPR036866">
    <property type="entry name" value="RibonucZ/Hydroxyglut_hydro"/>
</dbReference>
<reference evidence="6 7" key="1">
    <citation type="journal article" date="2013" name="PLoS Genet.">
        <title>Genomic mechanisms accounting for the adaptation to parasitism in nematode-trapping fungi.</title>
        <authorList>
            <person name="Meerupati T."/>
            <person name="Andersson K.M."/>
            <person name="Friman E."/>
            <person name="Kumar D."/>
            <person name="Tunlid A."/>
            <person name="Ahren D."/>
        </authorList>
    </citation>
    <scope>NUCLEOTIDE SEQUENCE [LARGE SCALE GENOMIC DNA]</scope>
    <source>
        <strain evidence="6 7">CBS 200.50</strain>
    </source>
</reference>
<evidence type="ECO:0000256" key="2">
    <source>
        <dbReference type="ARBA" id="ARBA00022723"/>
    </source>
</evidence>
<dbReference type="GO" id="GO:0016787">
    <property type="term" value="F:hydrolase activity"/>
    <property type="evidence" value="ECO:0007669"/>
    <property type="project" value="UniProtKB-KW"/>
</dbReference>
<evidence type="ECO:0000256" key="3">
    <source>
        <dbReference type="ARBA" id="ARBA00022801"/>
    </source>
</evidence>
<proteinExistence type="inferred from homology"/>
<feature type="domain" description="Metallo-beta-lactamase" evidence="5">
    <location>
        <begin position="92"/>
        <end position="245"/>
    </location>
</feature>
<evidence type="ECO:0000313" key="7">
    <source>
        <dbReference type="Proteomes" id="UP000015100"/>
    </source>
</evidence>
<comment type="caution">
    <text evidence="6">The sequence shown here is derived from an EMBL/GenBank/DDBJ whole genome shotgun (WGS) entry which is preliminary data.</text>
</comment>
<keyword evidence="3" id="KW-0378">Hydrolase</keyword>
<keyword evidence="2" id="KW-0479">Metal-binding</keyword>
<reference evidence="7" key="2">
    <citation type="submission" date="2013-04" db="EMBL/GenBank/DDBJ databases">
        <title>Genomic mechanisms accounting for the adaptation to parasitism in nematode-trapping fungi.</title>
        <authorList>
            <person name="Ahren D.G."/>
        </authorList>
    </citation>
    <scope>NUCLEOTIDE SEQUENCE [LARGE SCALE GENOMIC DNA]</scope>
    <source>
        <strain evidence="7">CBS 200.50</strain>
    </source>
</reference>
<evidence type="ECO:0000256" key="4">
    <source>
        <dbReference type="ARBA" id="ARBA00022833"/>
    </source>
</evidence>
<dbReference type="SUPFAM" id="SSF56281">
    <property type="entry name" value="Metallo-hydrolase/oxidoreductase"/>
    <property type="match status" value="1"/>
</dbReference>
<evidence type="ECO:0000259" key="5">
    <source>
        <dbReference type="Pfam" id="PF00753"/>
    </source>
</evidence>
<evidence type="ECO:0000256" key="1">
    <source>
        <dbReference type="ARBA" id="ARBA00007749"/>
    </source>
</evidence>
<name>S8BLP4_DACHA</name>
<keyword evidence="4" id="KW-0862">Zinc</keyword>
<sequence length="410" mass="45748">MQVIRSAKSRKIACISSIDHTTSTTLVVYPTDMISIDIPTSPRTVNVQIIDTTFRITNGPLGHFVGPRIDGHGSLNAGALCFLITHTDPQTGKERRFIFDLGTPKNWKQDLPEPLVSRISTWEDNGAVITIEKYVSEILEENGVDLTSIEGLIWSHAHWDHMGRPSLFPSSVNLIVGPSIKSRFYPGYPENADAPFRSSEVTNREVIELSFESSNLTIGGMRAIDFFQDGSFYILDAPGHAHGHINALARTTTSSPGSDNFQVEDVGADTFMFLGADSYHLGSQIRPNEYTPLPGSIQLQGFTACPCPGEIFERLHPLPVGGDPKTTPFYIIPEKSVAVDVNDARDVIKKIQVFDADENILVLNAHEWNYYDVLELFPKSAHGWKKATWKERMRWRFLEDFQKAVEISSL</sequence>
<dbReference type="InterPro" id="IPR001279">
    <property type="entry name" value="Metallo-B-lactamas"/>
</dbReference>
<protein>
    <recommendedName>
        <fullName evidence="5">Metallo-beta-lactamase domain-containing protein</fullName>
    </recommendedName>
</protein>
<dbReference type="HOGENOM" id="CLU_030571_1_0_1"/>
<dbReference type="AlphaFoldDB" id="S8BLP4"/>
<keyword evidence="7" id="KW-1185">Reference proteome</keyword>
<gene>
    <name evidence="6" type="ORF">H072_10251</name>
</gene>
<dbReference type="OrthoDB" id="10250730at2759"/>
<dbReference type="CDD" id="cd07730">
    <property type="entry name" value="metallo-hydrolase-like_MBL-fold"/>
    <property type="match status" value="1"/>
</dbReference>
<dbReference type="OMA" id="IWSHAHP"/>
<dbReference type="EMBL" id="AQGS01000958">
    <property type="protein sequence ID" value="EPS36177.1"/>
    <property type="molecule type" value="Genomic_DNA"/>
</dbReference>
<dbReference type="PANTHER" id="PTHR42978">
    <property type="entry name" value="QUORUM-QUENCHING LACTONASE YTNP-RELATED-RELATED"/>
    <property type="match status" value="1"/>
</dbReference>
<dbReference type="PANTHER" id="PTHR42978:SF5">
    <property type="entry name" value="METALLO-BETA-LACTAMASE DOMAIN-CONTAINING PROTEIN"/>
    <property type="match status" value="1"/>
</dbReference>
<accession>S8BLP4</accession>
<dbReference type="eggNOG" id="ENOG502S1A6">
    <property type="taxonomic scope" value="Eukaryota"/>
</dbReference>
<dbReference type="Proteomes" id="UP000015100">
    <property type="component" value="Unassembled WGS sequence"/>
</dbReference>
<dbReference type="GO" id="GO:0046872">
    <property type="term" value="F:metal ion binding"/>
    <property type="evidence" value="ECO:0007669"/>
    <property type="project" value="UniProtKB-KW"/>
</dbReference>
<evidence type="ECO:0000313" key="6">
    <source>
        <dbReference type="EMBL" id="EPS36177.1"/>
    </source>
</evidence>
<dbReference type="STRING" id="1284197.S8BLP4"/>
<organism evidence="6 7">
    <name type="scientific">Dactylellina haptotyla (strain CBS 200.50)</name>
    <name type="common">Nematode-trapping fungus</name>
    <name type="synonym">Monacrosporium haptotylum</name>
    <dbReference type="NCBI Taxonomy" id="1284197"/>
    <lineage>
        <taxon>Eukaryota</taxon>
        <taxon>Fungi</taxon>
        <taxon>Dikarya</taxon>
        <taxon>Ascomycota</taxon>
        <taxon>Pezizomycotina</taxon>
        <taxon>Orbiliomycetes</taxon>
        <taxon>Orbiliales</taxon>
        <taxon>Orbiliaceae</taxon>
        <taxon>Dactylellina</taxon>
    </lineage>
</organism>
<dbReference type="Pfam" id="PF00753">
    <property type="entry name" value="Lactamase_B"/>
    <property type="match status" value="1"/>
</dbReference>
<comment type="similarity">
    <text evidence="1">Belongs to the metallo-beta-lactamase superfamily.</text>
</comment>
<dbReference type="Gene3D" id="3.60.15.10">
    <property type="entry name" value="Ribonuclease Z/Hydroxyacylglutathione hydrolase-like"/>
    <property type="match status" value="1"/>
</dbReference>
<dbReference type="InterPro" id="IPR051013">
    <property type="entry name" value="MBL_superfamily_lactonases"/>
</dbReference>